<proteinExistence type="predicted"/>
<evidence type="ECO:0000313" key="2">
    <source>
        <dbReference type="EMBL" id="QWT30463.1"/>
    </source>
</evidence>
<accession>A0A8F2E7T8</accession>
<feature type="compositionally biased region" description="Basic and acidic residues" evidence="1">
    <location>
        <begin position="23"/>
        <end position="39"/>
    </location>
</feature>
<name>A0A8F2E7T8_9CAUD</name>
<gene>
    <name evidence="2" type="primary">220</name>
    <name evidence="2" type="ORF">PBI_I3_220</name>
</gene>
<reference evidence="2 3" key="1">
    <citation type="submission" date="2021-03" db="EMBL/GenBank/DDBJ databases">
        <authorList>
            <person name="Guerrero-Bustamante C.A."/>
            <person name="Garlena R.A."/>
            <person name="Russell D.A."/>
            <person name="Jacobs-Sera D."/>
            <person name="Hatfull G.F."/>
        </authorList>
    </citation>
    <scope>NUCLEOTIDE SEQUENCE [LARGE SCALE GENOMIC DNA]</scope>
</reference>
<dbReference type="GeneID" id="75735450"/>
<protein>
    <submittedName>
        <fullName evidence="2">Uncharacterized protein</fullName>
    </submittedName>
</protein>
<dbReference type="EMBL" id="MW822148">
    <property type="protein sequence ID" value="QWT30463.1"/>
    <property type="molecule type" value="Genomic_DNA"/>
</dbReference>
<feature type="region of interest" description="Disordered" evidence="1">
    <location>
        <begin position="1"/>
        <end position="39"/>
    </location>
</feature>
<organism evidence="2 3">
    <name type="scientific">Mycobacterium phage I3</name>
    <dbReference type="NCBI Taxonomy" id="2994057"/>
    <lineage>
        <taxon>Viruses</taxon>
        <taxon>Duplodnaviria</taxon>
        <taxon>Heunggongvirae</taxon>
        <taxon>Uroviricota</taxon>
        <taxon>Caudoviricetes</taxon>
        <taxon>Ceeclamvirinae</taxon>
        <taxon>Bixzunavirus</taxon>
        <taxon>Bixzunavirus I3</taxon>
    </lineage>
</organism>
<sequence>MSDRSDALKSGGREMWPVSLKTEVQEDGKWVEKTDRELT</sequence>
<evidence type="ECO:0000256" key="1">
    <source>
        <dbReference type="SAM" id="MobiDB-lite"/>
    </source>
</evidence>
<dbReference type="Proteomes" id="UP000683437">
    <property type="component" value="Segment"/>
</dbReference>
<dbReference type="RefSeq" id="YP_010510595.1">
    <property type="nucleotide sequence ID" value="NC_067270.1"/>
</dbReference>
<keyword evidence="3" id="KW-1185">Reference proteome</keyword>
<evidence type="ECO:0000313" key="3">
    <source>
        <dbReference type="Proteomes" id="UP000683437"/>
    </source>
</evidence>